<keyword evidence="2" id="KW-1185">Reference proteome</keyword>
<dbReference type="Proteomes" id="UP001055955">
    <property type="component" value="Chromosome"/>
</dbReference>
<dbReference type="SUPFAM" id="SSF53448">
    <property type="entry name" value="Nucleotide-diphospho-sugar transferases"/>
    <property type="match status" value="1"/>
</dbReference>
<gene>
    <name evidence="1" type="ORF">MMH89_01420</name>
</gene>
<reference evidence="1 2" key="1">
    <citation type="journal article" date="2022" name="Nat. Microbiol.">
        <title>The microbiome of a bacterivorous marine choanoflagellate contains a resource-demanding obligate bacterial associate.</title>
        <authorList>
            <person name="Needham D.M."/>
            <person name="Poirier C."/>
            <person name="Bachy C."/>
            <person name="George E.E."/>
            <person name="Wilken S."/>
            <person name="Yung C.C.M."/>
            <person name="Limardo A.J."/>
            <person name="Morando M."/>
            <person name="Sudek L."/>
            <person name="Malmstrom R.R."/>
            <person name="Keeling P.J."/>
            <person name="Santoro A.E."/>
            <person name="Worden A.Z."/>
        </authorList>
    </citation>
    <scope>NUCLEOTIDE SEQUENCE [LARGE SCALE GENOMIC DNA]</scope>
    <source>
        <strain evidence="1 2">Comchoano-1</strain>
    </source>
</reference>
<proteinExistence type="predicted"/>
<name>A0ABY5DJZ8_9GAMM</name>
<protein>
    <submittedName>
        <fullName evidence="1">Uncharacterized protein</fullName>
    </submittedName>
</protein>
<dbReference type="InterPro" id="IPR007577">
    <property type="entry name" value="GlycoTrfase_DXD_sugar-bd_CS"/>
</dbReference>
<dbReference type="EMBL" id="CP092900">
    <property type="protein sequence ID" value="UTC24811.1"/>
    <property type="molecule type" value="Genomic_DNA"/>
</dbReference>
<sequence length="282" mass="32055">MITIHTIWLGSWPPTYPKIYLTHLVMMAKSRNHNIAKVWLWVCGSIMSADQLASARDFCQIFGVELYDIGAFKIIANQALVLRILNLGSEHSARFHAASDILRASILYHYGGIYCDLSLRISNQLEAYRSLVVWLKSCSVVALQRADQYLPFGEIKFMASKKQSSFMRAVCDEFANLAIVDAFERDRPKVANAYTGMTYKYVYGDWARKKRYGELSSVKCLEVNISPSAVRFDSFKGLLVPIKFEGDEVIYAWFKSSTPGFDPDAIERRFNIAKTLIHFSIG</sequence>
<dbReference type="InterPro" id="IPR029044">
    <property type="entry name" value="Nucleotide-diphossugar_trans"/>
</dbReference>
<dbReference type="RefSeq" id="WP_258568600.1">
    <property type="nucleotide sequence ID" value="NZ_CP092900.1"/>
</dbReference>
<accession>A0ABY5DJZ8</accession>
<dbReference type="Gene3D" id="3.90.550.20">
    <property type="match status" value="1"/>
</dbReference>
<evidence type="ECO:0000313" key="1">
    <source>
        <dbReference type="EMBL" id="UTC24811.1"/>
    </source>
</evidence>
<dbReference type="Pfam" id="PF04488">
    <property type="entry name" value="Gly_transf_sug"/>
    <property type="match status" value="1"/>
</dbReference>
<organism evidence="1 2">
    <name type="scientific">Candidatus Comchoanobacter bicostacola</name>
    <dbReference type="NCBI Taxonomy" id="2919598"/>
    <lineage>
        <taxon>Bacteria</taxon>
        <taxon>Pseudomonadati</taxon>
        <taxon>Pseudomonadota</taxon>
        <taxon>Gammaproteobacteria</taxon>
        <taxon>Candidatus Comchoanobacterales</taxon>
        <taxon>Candidatus Comchoanobacteraceae</taxon>
        <taxon>Candidatus Comchoanobacter</taxon>
    </lineage>
</organism>
<evidence type="ECO:0000313" key="2">
    <source>
        <dbReference type="Proteomes" id="UP001055955"/>
    </source>
</evidence>